<dbReference type="EMBL" id="SNRW01020480">
    <property type="protein sequence ID" value="KAA6365413.1"/>
    <property type="molecule type" value="Genomic_DNA"/>
</dbReference>
<dbReference type="Proteomes" id="UP000324800">
    <property type="component" value="Unassembled WGS sequence"/>
</dbReference>
<accession>A0A5J4U581</accession>
<proteinExistence type="predicted"/>
<evidence type="ECO:0000313" key="1">
    <source>
        <dbReference type="EMBL" id="KAA6365413.1"/>
    </source>
</evidence>
<feature type="non-terminal residue" evidence="1">
    <location>
        <position position="1"/>
    </location>
</feature>
<evidence type="ECO:0000313" key="2">
    <source>
        <dbReference type="Proteomes" id="UP000324800"/>
    </source>
</evidence>
<sequence>FKSPRTIYSIIHPILKYIHVEDRCSLEVAMMSTIIKTAAVEDYNLIDKRNQKDLSGVGCFQDSFPIASLSYICQPSAQFLMRIHPKVGNFPALLL</sequence>
<protein>
    <submittedName>
        <fullName evidence="1">Uncharacterized protein</fullName>
    </submittedName>
</protein>
<gene>
    <name evidence="1" type="ORF">EZS28_039059</name>
</gene>
<organism evidence="1 2">
    <name type="scientific">Streblomastix strix</name>
    <dbReference type="NCBI Taxonomy" id="222440"/>
    <lineage>
        <taxon>Eukaryota</taxon>
        <taxon>Metamonada</taxon>
        <taxon>Preaxostyla</taxon>
        <taxon>Oxymonadida</taxon>
        <taxon>Streblomastigidae</taxon>
        <taxon>Streblomastix</taxon>
    </lineage>
</organism>
<reference evidence="1 2" key="1">
    <citation type="submission" date="2019-03" db="EMBL/GenBank/DDBJ databases">
        <title>Single cell metagenomics reveals metabolic interactions within the superorganism composed of flagellate Streblomastix strix and complex community of Bacteroidetes bacteria on its surface.</title>
        <authorList>
            <person name="Treitli S.C."/>
            <person name="Kolisko M."/>
            <person name="Husnik F."/>
            <person name="Keeling P."/>
            <person name="Hampl V."/>
        </authorList>
    </citation>
    <scope>NUCLEOTIDE SEQUENCE [LARGE SCALE GENOMIC DNA]</scope>
    <source>
        <strain evidence="1">ST1C</strain>
    </source>
</reference>
<dbReference type="AlphaFoldDB" id="A0A5J4U581"/>
<comment type="caution">
    <text evidence="1">The sequence shown here is derived from an EMBL/GenBank/DDBJ whole genome shotgun (WGS) entry which is preliminary data.</text>
</comment>
<name>A0A5J4U581_9EUKA</name>